<dbReference type="EMBL" id="CP041676">
    <property type="protein sequence ID" value="QDR73248.1"/>
    <property type="molecule type" value="Genomic_DNA"/>
</dbReference>
<dbReference type="Pfam" id="PF02852">
    <property type="entry name" value="Pyr_redox_dim"/>
    <property type="match status" value="1"/>
</dbReference>
<dbReference type="Gene3D" id="3.50.50.60">
    <property type="entry name" value="FAD/NAD(P)-binding domain"/>
    <property type="match status" value="2"/>
</dbReference>
<dbReference type="InterPro" id="IPR004099">
    <property type="entry name" value="Pyr_nucl-diS_OxRdtase_dimer"/>
</dbReference>
<evidence type="ECO:0000256" key="2">
    <source>
        <dbReference type="ARBA" id="ARBA00009130"/>
    </source>
</evidence>
<dbReference type="InterPro" id="IPR036188">
    <property type="entry name" value="FAD/NAD-bd_sf"/>
</dbReference>
<keyword evidence="6" id="KW-0558">Oxidation</keyword>
<evidence type="ECO:0000259" key="8">
    <source>
        <dbReference type="Pfam" id="PF02852"/>
    </source>
</evidence>
<keyword evidence="7" id="KW-0676">Redox-active center</keyword>
<reference evidence="10 11" key="1">
    <citation type="submission" date="2019-07" db="EMBL/GenBank/DDBJ databases">
        <title>Gastrointestinal microbiota of Peromyscus leucopus, the white-footed mouse.</title>
        <authorList>
            <person name="Milovic A."/>
            <person name="Bassam K."/>
            <person name="Barbour A.G."/>
        </authorList>
    </citation>
    <scope>NUCLEOTIDE SEQUENCE [LARGE SCALE GENOMIC DNA]</scope>
    <source>
        <strain evidence="10 11">LL7</strain>
    </source>
</reference>
<keyword evidence="3" id="KW-0285">Flavoprotein</keyword>
<evidence type="ECO:0000256" key="4">
    <source>
        <dbReference type="ARBA" id="ARBA00022827"/>
    </source>
</evidence>
<dbReference type="PRINTS" id="PR00411">
    <property type="entry name" value="PNDRDTASEI"/>
</dbReference>
<evidence type="ECO:0000256" key="1">
    <source>
        <dbReference type="ARBA" id="ARBA00001974"/>
    </source>
</evidence>
<evidence type="ECO:0000256" key="7">
    <source>
        <dbReference type="ARBA" id="ARBA00023284"/>
    </source>
</evidence>
<feature type="domain" description="Pyridine nucleotide-disulphide oxidoreductase dimerisation" evidence="8">
    <location>
        <begin position="337"/>
        <end position="428"/>
    </location>
</feature>
<dbReference type="PANTHER" id="PTHR43429:SF1">
    <property type="entry name" value="NAD(P)H SULFUR OXIDOREDUCTASE (COA-DEPENDENT)"/>
    <property type="match status" value="1"/>
</dbReference>
<keyword evidence="5" id="KW-0560">Oxidoreductase</keyword>
<dbReference type="InterPro" id="IPR023753">
    <property type="entry name" value="FAD/NAD-binding_dom"/>
</dbReference>
<gene>
    <name evidence="10" type="ORF">FOD75_09310</name>
</gene>
<proteinExistence type="inferred from homology"/>
<dbReference type="Pfam" id="PF07992">
    <property type="entry name" value="Pyr_redox_2"/>
    <property type="match status" value="1"/>
</dbReference>
<accession>A0A517D7C2</accession>
<evidence type="ECO:0000313" key="11">
    <source>
        <dbReference type="Proteomes" id="UP000316394"/>
    </source>
</evidence>
<dbReference type="SUPFAM" id="SSF55424">
    <property type="entry name" value="FAD/NAD-linked reductases, dimerisation (C-terminal) domain"/>
    <property type="match status" value="1"/>
</dbReference>
<dbReference type="InterPro" id="IPR016156">
    <property type="entry name" value="FAD/NAD-linked_Rdtase_dimer_sf"/>
</dbReference>
<evidence type="ECO:0000256" key="5">
    <source>
        <dbReference type="ARBA" id="ARBA00023002"/>
    </source>
</evidence>
<feature type="domain" description="FAD/NAD(P)-binding" evidence="9">
    <location>
        <begin position="1"/>
        <end position="306"/>
    </location>
</feature>
<keyword evidence="4" id="KW-0274">FAD</keyword>
<evidence type="ECO:0000256" key="3">
    <source>
        <dbReference type="ARBA" id="ARBA00022630"/>
    </source>
</evidence>
<sequence length="456" mass="50489">MKVVIVGCTHAGTIAATQILNAHPDTEVVIYERNDSVSFLSCGIAVYLSGEIGDPDAMFYSSPKQLEEMGATVKTKHNVLSVDPDTKTLEVENQETGELTADYYDKLIVTTGSWPVIPPVSGLENKNLYLCKTYYHAKKLFNVAKDSKKIVVVGGGYIGVELVEAYLRQGREVTLIDSSDQMLIKYFDKQYSDRIGRIFKDHNAHLELQQRVTGFEDDGNGGVKVLTNQGKVYDADMAVLCVGFRPNSDLVRGKIDLHPDGTIKTNAYMQTSNPDIYSGGDVTSVHFNPTNTDRYVPLATNAVRQGTIAGVNVFGNTMKYMGTQSTTGLHLFGNTMVCTGLTLRRAKEMGIDADSVTIEDNYRPEFMPTTTPVFMTLVWEKGTRRILGAQFMSKHDVSQSANLVSVCIQNRNSIDFLAYVDTLFQPNFDRPFNYVNLLAQAAVAKEDKKVSKSSRR</sequence>
<dbReference type="Proteomes" id="UP000316394">
    <property type="component" value="Chromosome"/>
</dbReference>
<dbReference type="GO" id="GO:0016491">
    <property type="term" value="F:oxidoreductase activity"/>
    <property type="evidence" value="ECO:0007669"/>
    <property type="project" value="UniProtKB-KW"/>
</dbReference>
<dbReference type="PANTHER" id="PTHR43429">
    <property type="entry name" value="PYRIDINE NUCLEOTIDE-DISULFIDE OXIDOREDUCTASE DOMAIN-CONTAINING"/>
    <property type="match status" value="1"/>
</dbReference>
<dbReference type="PRINTS" id="PR00368">
    <property type="entry name" value="FADPNR"/>
</dbReference>
<comment type="similarity">
    <text evidence="2">Belongs to the class-III pyridine nucleotide-disulfide oxidoreductase family.</text>
</comment>
<name>A0A517D7C2_LIMRT</name>
<dbReference type="SUPFAM" id="SSF51905">
    <property type="entry name" value="FAD/NAD(P)-binding domain"/>
    <property type="match status" value="1"/>
</dbReference>
<evidence type="ECO:0000256" key="6">
    <source>
        <dbReference type="ARBA" id="ARBA00023097"/>
    </source>
</evidence>
<comment type="cofactor">
    <cofactor evidence="1">
        <name>FAD</name>
        <dbReference type="ChEBI" id="CHEBI:57692"/>
    </cofactor>
</comment>
<dbReference type="AlphaFoldDB" id="A0A517D7C2"/>
<dbReference type="InterPro" id="IPR050260">
    <property type="entry name" value="FAD-bd_OxRdtase"/>
</dbReference>
<dbReference type="Gene3D" id="3.30.390.30">
    <property type="match status" value="1"/>
</dbReference>
<organism evidence="10 11">
    <name type="scientific">Limosilactobacillus reuteri</name>
    <name type="common">Lactobacillus reuteri</name>
    <dbReference type="NCBI Taxonomy" id="1598"/>
    <lineage>
        <taxon>Bacteria</taxon>
        <taxon>Bacillati</taxon>
        <taxon>Bacillota</taxon>
        <taxon>Bacilli</taxon>
        <taxon>Lactobacillales</taxon>
        <taxon>Lactobacillaceae</taxon>
        <taxon>Limosilactobacillus</taxon>
    </lineage>
</organism>
<protein>
    <submittedName>
        <fullName evidence="10">NADH oxidase</fullName>
    </submittedName>
</protein>
<evidence type="ECO:0000259" key="9">
    <source>
        <dbReference type="Pfam" id="PF07992"/>
    </source>
</evidence>
<dbReference type="RefSeq" id="WP_144227576.1">
    <property type="nucleotide sequence ID" value="NZ_CP041676.1"/>
</dbReference>
<evidence type="ECO:0000313" key="10">
    <source>
        <dbReference type="EMBL" id="QDR73248.1"/>
    </source>
</evidence>